<gene>
    <name evidence="1" type="ORF">E6W36_06100</name>
</gene>
<protein>
    <submittedName>
        <fullName evidence="1">HPr-rel-A system PqqD family peptide chaperone</fullName>
    </submittedName>
</protein>
<proteinExistence type="predicted"/>
<reference evidence="2" key="1">
    <citation type="submission" date="2019-04" db="EMBL/GenBank/DDBJ databases">
        <title>Complete genome sequence of Sphingomonas sp. W1-2-3.</title>
        <authorList>
            <person name="Im W.T."/>
        </authorList>
    </citation>
    <scope>NUCLEOTIDE SEQUENCE [LARGE SCALE GENOMIC DNA]</scope>
    <source>
        <strain evidence="2">W1-2-3</strain>
    </source>
</reference>
<dbReference type="RefSeq" id="WP_222874120.1">
    <property type="nucleotide sequence ID" value="NZ_CP039704.1"/>
</dbReference>
<dbReference type="AlphaFoldDB" id="A0A4D7CBB2"/>
<dbReference type="KEGG" id="hgn:E6W36_06100"/>
<dbReference type="EMBL" id="CP039704">
    <property type="protein sequence ID" value="QCI79286.1"/>
    <property type="molecule type" value="Genomic_DNA"/>
</dbReference>
<sequence length="98" mass="10993">MAEPVYHHPPEPDRFLRREADGLTVLFDRVSGETHILAPEAIALLDCLRDSPADARTALERLQAHYEMETADDLLEGIARQLEALYDLGLANKPPGRF</sequence>
<evidence type="ECO:0000313" key="2">
    <source>
        <dbReference type="Proteomes" id="UP000298714"/>
    </source>
</evidence>
<accession>A0A4D7CBB2</accession>
<keyword evidence="2" id="KW-1185">Reference proteome</keyword>
<evidence type="ECO:0000313" key="1">
    <source>
        <dbReference type="EMBL" id="QCI79286.1"/>
    </source>
</evidence>
<dbReference type="Proteomes" id="UP000298714">
    <property type="component" value="Chromosome"/>
</dbReference>
<dbReference type="NCBIfam" id="TIGR04353">
    <property type="entry name" value="PqqD_rel_X"/>
    <property type="match status" value="1"/>
</dbReference>
<organism evidence="1 2">
    <name type="scientific">Hankyongella ginsenosidimutans</name>
    <dbReference type="NCBI Taxonomy" id="1763828"/>
    <lineage>
        <taxon>Bacteria</taxon>
        <taxon>Pseudomonadati</taxon>
        <taxon>Pseudomonadota</taxon>
        <taxon>Alphaproteobacteria</taxon>
        <taxon>Sphingomonadales</taxon>
        <taxon>Sphingomonadaceae</taxon>
        <taxon>Hankyongella</taxon>
    </lineage>
</organism>
<dbReference type="InterPro" id="IPR027599">
    <property type="entry name" value="PqqD-rel_X"/>
</dbReference>
<name>A0A4D7CBB2_9SPHN</name>